<protein>
    <submittedName>
        <fullName evidence="4">Uncharacterized protein LOC110774285</fullName>
    </submittedName>
</protein>
<sequence>MCICILFWLTILAGVIWLVNLIVRDIAINRENPTFRLHSATVSLLNNASASNFTATWDVTLVASNPNHKLEIYYDTIQATIFYNRGNSHRVRVLLATKPLPPPLALRTRAETTCSFRIEAASAYIGDDVAKEISEGRARGMVRFKLTLLAIYKLPSWYWKDPKLFKASCNPVEFGFSPDNWIGTAQSSQCKGDGDLSRL</sequence>
<reference evidence="4" key="1">
    <citation type="submission" date="2025-08" db="UniProtKB">
        <authorList>
            <consortium name="RefSeq"/>
        </authorList>
    </citation>
    <scope>IDENTIFICATION</scope>
</reference>
<evidence type="ECO:0000256" key="1">
    <source>
        <dbReference type="ARBA" id="ARBA00004370"/>
    </source>
</evidence>
<keyword evidence="3" id="KW-1185">Reference proteome</keyword>
<dbReference type="KEGG" id="pavi:110774285"/>
<dbReference type="PANTHER" id="PTHR31415:SF173">
    <property type="entry name" value="PROTEIN, PUTATIVE-RELATED"/>
    <property type="match status" value="1"/>
</dbReference>
<comment type="subcellular location">
    <subcellularLocation>
        <location evidence="1">Membrane</location>
    </subcellularLocation>
</comment>
<dbReference type="GO" id="GO:0098542">
    <property type="term" value="P:defense response to other organism"/>
    <property type="evidence" value="ECO:0007669"/>
    <property type="project" value="InterPro"/>
</dbReference>
<evidence type="ECO:0000313" key="4">
    <source>
        <dbReference type="RefSeq" id="XP_021834518.1"/>
    </source>
</evidence>
<feature type="non-terminal residue" evidence="4">
    <location>
        <position position="199"/>
    </location>
</feature>
<dbReference type="GO" id="GO:0009506">
    <property type="term" value="C:plasmodesma"/>
    <property type="evidence" value="ECO:0007669"/>
    <property type="project" value="TreeGrafter"/>
</dbReference>
<organism evidence="3 4">
    <name type="scientific">Prunus avium</name>
    <name type="common">Cherry</name>
    <name type="synonym">Cerasus avium</name>
    <dbReference type="NCBI Taxonomy" id="42229"/>
    <lineage>
        <taxon>Eukaryota</taxon>
        <taxon>Viridiplantae</taxon>
        <taxon>Streptophyta</taxon>
        <taxon>Embryophyta</taxon>
        <taxon>Tracheophyta</taxon>
        <taxon>Spermatophyta</taxon>
        <taxon>Magnoliopsida</taxon>
        <taxon>eudicotyledons</taxon>
        <taxon>Gunneridae</taxon>
        <taxon>Pentapetalae</taxon>
        <taxon>rosids</taxon>
        <taxon>fabids</taxon>
        <taxon>Rosales</taxon>
        <taxon>Rosaceae</taxon>
        <taxon>Amygdaloideae</taxon>
        <taxon>Amygdaleae</taxon>
        <taxon>Prunus</taxon>
    </lineage>
</organism>
<name>A0A6P5U2Y3_PRUAV</name>
<dbReference type="PANTHER" id="PTHR31415">
    <property type="entry name" value="OS05G0367900 PROTEIN"/>
    <property type="match status" value="1"/>
</dbReference>
<dbReference type="Proteomes" id="UP000515124">
    <property type="component" value="Unplaced"/>
</dbReference>
<dbReference type="GO" id="GO:0005886">
    <property type="term" value="C:plasma membrane"/>
    <property type="evidence" value="ECO:0007669"/>
    <property type="project" value="TreeGrafter"/>
</dbReference>
<proteinExistence type="predicted"/>
<accession>A0A6P5U2Y3</accession>
<evidence type="ECO:0000313" key="3">
    <source>
        <dbReference type="Proteomes" id="UP000515124"/>
    </source>
</evidence>
<dbReference type="GeneID" id="110774285"/>
<dbReference type="RefSeq" id="XP_021834518.1">
    <property type="nucleotide sequence ID" value="XM_021978826.1"/>
</dbReference>
<evidence type="ECO:0000256" key="2">
    <source>
        <dbReference type="ARBA" id="ARBA00023136"/>
    </source>
</evidence>
<dbReference type="AlphaFoldDB" id="A0A6P5U2Y3"/>
<keyword evidence="2" id="KW-0472">Membrane</keyword>
<dbReference type="InterPro" id="IPR044839">
    <property type="entry name" value="NDR1-like"/>
</dbReference>
<gene>
    <name evidence="4" type="primary">LOC110774285</name>
</gene>